<dbReference type="EMBL" id="LT853692">
    <property type="protein sequence ID" value="SMQ45884.1"/>
    <property type="molecule type" value="Genomic_DNA"/>
</dbReference>
<evidence type="ECO:0008006" key="4">
    <source>
        <dbReference type="Google" id="ProtNLM"/>
    </source>
</evidence>
<feature type="region of interest" description="Disordered" evidence="1">
    <location>
        <begin position="173"/>
        <end position="231"/>
    </location>
</feature>
<organism evidence="2 3">
    <name type="scientific">Zymoseptoria tritici (strain ST99CH_3D7)</name>
    <dbReference type="NCBI Taxonomy" id="1276538"/>
    <lineage>
        <taxon>Eukaryota</taxon>
        <taxon>Fungi</taxon>
        <taxon>Dikarya</taxon>
        <taxon>Ascomycota</taxon>
        <taxon>Pezizomycotina</taxon>
        <taxon>Dothideomycetes</taxon>
        <taxon>Dothideomycetidae</taxon>
        <taxon>Mycosphaerellales</taxon>
        <taxon>Mycosphaerellaceae</taxon>
        <taxon>Zymoseptoria</taxon>
    </lineage>
</organism>
<keyword evidence="3" id="KW-1185">Reference proteome</keyword>
<feature type="region of interest" description="Disordered" evidence="1">
    <location>
        <begin position="1"/>
        <end position="23"/>
    </location>
</feature>
<feature type="compositionally biased region" description="Low complexity" evidence="1">
    <location>
        <begin position="176"/>
        <end position="196"/>
    </location>
</feature>
<reference evidence="2 3" key="1">
    <citation type="submission" date="2016-06" db="EMBL/GenBank/DDBJ databases">
        <authorList>
            <person name="Kjaerup R.B."/>
            <person name="Dalgaard T.S."/>
            <person name="Juul-Madsen H.R."/>
        </authorList>
    </citation>
    <scope>NUCLEOTIDE SEQUENCE [LARGE SCALE GENOMIC DNA]</scope>
</reference>
<evidence type="ECO:0000256" key="1">
    <source>
        <dbReference type="SAM" id="MobiDB-lite"/>
    </source>
</evidence>
<protein>
    <recommendedName>
        <fullName evidence="4">PIN domain-containing protein</fullName>
    </recommendedName>
</protein>
<accession>A0A1X7REM6</accession>
<feature type="region of interest" description="Disordered" evidence="1">
    <location>
        <begin position="348"/>
        <end position="389"/>
    </location>
</feature>
<feature type="compositionally biased region" description="Low complexity" evidence="1">
    <location>
        <begin position="432"/>
        <end position="443"/>
    </location>
</feature>
<evidence type="ECO:0000313" key="3">
    <source>
        <dbReference type="Proteomes" id="UP000215127"/>
    </source>
</evidence>
<name>A0A1X7REM6_ZYMT9</name>
<proteinExistence type="predicted"/>
<sequence>MNSPTETATMRLRSRPTSQHGAQAALAARPAQKKIFNCIVDDTALVAGVKKSTRNGIRQWVKNGQIRLFVPLHALEELSRQRSAKGRHAEDVRETLQWLDDATSKHPDIVTLQGADETYEKWAEVEKFAVPRTLFSEYDHEHEEDLDDSTDLAEEADIKLDLTEKNLKASFSSAASDLSRTPSPSSPSSIRSSMSPVSPPTSPAKAALTPAQNPTSVAANISRPQSSSDSVPQSFQPLFNYILWRIHQELDPVAALESFIFLCNDSRKVNYAKGFDIKTKRLEQLREAVGREDRDFKNRQNLLNRESQTLQAEEVQSIPDSDDEEVVLKPMVPKAPAAMLPKQTNVIDPNAFERGPQPQSTAALKDLPNGTPKSPRPNTAQVQPCSPRGAHVVPFNARGIARGNARGVFRGRGRGTLGAGRDAFANEVTAKDIPAPGGPIDPDSFSRPETRSGFRGGRGGRKLWVPT</sequence>
<dbReference type="Proteomes" id="UP000215127">
    <property type="component" value="Chromosome 1"/>
</dbReference>
<dbReference type="STRING" id="1276538.A0A1X7REM6"/>
<gene>
    <name evidence="2" type="ORF">ZT3D7_G1029</name>
</gene>
<evidence type="ECO:0000313" key="2">
    <source>
        <dbReference type="EMBL" id="SMQ45884.1"/>
    </source>
</evidence>
<feature type="compositionally biased region" description="Polar residues" evidence="1">
    <location>
        <begin position="210"/>
        <end position="231"/>
    </location>
</feature>
<feature type="region of interest" description="Disordered" evidence="1">
    <location>
        <begin position="428"/>
        <end position="467"/>
    </location>
</feature>
<dbReference type="AlphaFoldDB" id="A0A1X7REM6"/>